<keyword evidence="1" id="KW-0472">Membrane</keyword>
<keyword evidence="1" id="KW-0812">Transmembrane</keyword>
<dbReference type="Ensembl" id="ENSCUST00005012895.1">
    <property type="protein sequence ID" value="ENSCUSP00005012382.1"/>
    <property type="gene ID" value="ENSCUSG00005007955.1"/>
</dbReference>
<keyword evidence="3" id="KW-1185">Reference proteome</keyword>
<name>A0A8C3U9N0_CATUS</name>
<dbReference type="AlphaFoldDB" id="A0A8C3U9N0"/>
<evidence type="ECO:0000256" key="1">
    <source>
        <dbReference type="SAM" id="Phobius"/>
    </source>
</evidence>
<protein>
    <submittedName>
        <fullName evidence="2">Uncharacterized protein</fullName>
    </submittedName>
</protein>
<keyword evidence="1" id="KW-1133">Transmembrane helix</keyword>
<dbReference type="Proteomes" id="UP000694563">
    <property type="component" value="Unassembled WGS sequence"/>
</dbReference>
<sequence length="121" mass="13840">MGVLLAECQVPRHYNLLLYCFLLPFINVLKSTRKLKFFFQRRESCRRCCDRTEPRKEQELQPLCCPPPRQSLCQSWCPTLSSPGTPASLPSPQSPLPVCQGNLIPAWGPSPDQERGKQWVL</sequence>
<accession>A0A8C3U9N0</accession>
<feature type="transmembrane region" description="Helical" evidence="1">
    <location>
        <begin position="12"/>
        <end position="29"/>
    </location>
</feature>
<evidence type="ECO:0000313" key="3">
    <source>
        <dbReference type="Proteomes" id="UP000694563"/>
    </source>
</evidence>
<reference evidence="2" key="1">
    <citation type="submission" date="2025-08" db="UniProtKB">
        <authorList>
            <consortium name="Ensembl"/>
        </authorList>
    </citation>
    <scope>IDENTIFICATION</scope>
</reference>
<evidence type="ECO:0000313" key="2">
    <source>
        <dbReference type="Ensembl" id="ENSCUSP00005012382.1"/>
    </source>
</evidence>
<reference evidence="2" key="2">
    <citation type="submission" date="2025-09" db="UniProtKB">
        <authorList>
            <consortium name="Ensembl"/>
        </authorList>
    </citation>
    <scope>IDENTIFICATION</scope>
</reference>
<organism evidence="2 3">
    <name type="scientific">Catharus ustulatus</name>
    <name type="common">Russet-backed thrush</name>
    <name type="synonym">Hylocichla ustulatus</name>
    <dbReference type="NCBI Taxonomy" id="91951"/>
    <lineage>
        <taxon>Eukaryota</taxon>
        <taxon>Metazoa</taxon>
        <taxon>Chordata</taxon>
        <taxon>Craniata</taxon>
        <taxon>Vertebrata</taxon>
        <taxon>Euteleostomi</taxon>
        <taxon>Archelosauria</taxon>
        <taxon>Archosauria</taxon>
        <taxon>Dinosauria</taxon>
        <taxon>Saurischia</taxon>
        <taxon>Theropoda</taxon>
        <taxon>Coelurosauria</taxon>
        <taxon>Aves</taxon>
        <taxon>Neognathae</taxon>
        <taxon>Neoaves</taxon>
        <taxon>Telluraves</taxon>
        <taxon>Australaves</taxon>
        <taxon>Passeriformes</taxon>
        <taxon>Turdidae</taxon>
        <taxon>Catharus</taxon>
    </lineage>
</organism>
<proteinExistence type="predicted"/>